<name>A0A8X6J5X2_TRICU</name>
<dbReference type="PANTHER" id="PTHR32123:SF9">
    <property type="entry name" value="PROTEIN SPINDLY"/>
    <property type="match status" value="1"/>
</dbReference>
<evidence type="ECO:0000313" key="4">
    <source>
        <dbReference type="EMBL" id="GFQ93060.1"/>
    </source>
</evidence>
<feature type="coiled-coil region" evidence="2">
    <location>
        <begin position="226"/>
        <end position="253"/>
    </location>
</feature>
<keyword evidence="1 2" id="KW-0175">Coiled coil</keyword>
<evidence type="ECO:0000256" key="2">
    <source>
        <dbReference type="SAM" id="Coils"/>
    </source>
</evidence>
<comment type="caution">
    <text evidence="4">The sequence shown here is derived from an EMBL/GenBank/DDBJ whole genome shotgun (WGS) entry which is preliminary data.</text>
</comment>
<reference evidence="4" key="1">
    <citation type="submission" date="2020-07" db="EMBL/GenBank/DDBJ databases">
        <title>Multicomponent nature underlies the extraordinary mechanical properties of spider dragline silk.</title>
        <authorList>
            <person name="Kono N."/>
            <person name="Nakamura H."/>
            <person name="Mori M."/>
            <person name="Yoshida Y."/>
            <person name="Ohtoshi R."/>
            <person name="Malay A.D."/>
            <person name="Moran D.A.P."/>
            <person name="Tomita M."/>
            <person name="Numata K."/>
            <person name="Arakawa K."/>
        </authorList>
    </citation>
    <scope>NUCLEOTIDE SEQUENCE</scope>
</reference>
<evidence type="ECO:0000313" key="5">
    <source>
        <dbReference type="Proteomes" id="UP000887116"/>
    </source>
</evidence>
<proteinExistence type="predicted"/>
<dbReference type="Proteomes" id="UP000887116">
    <property type="component" value="Unassembled WGS sequence"/>
</dbReference>
<dbReference type="OrthoDB" id="6430620at2759"/>
<keyword evidence="5" id="KW-1185">Reference proteome</keyword>
<organism evidence="4 5">
    <name type="scientific">Trichonephila clavata</name>
    <name type="common">Joro spider</name>
    <name type="synonym">Nephila clavata</name>
    <dbReference type="NCBI Taxonomy" id="2740835"/>
    <lineage>
        <taxon>Eukaryota</taxon>
        <taxon>Metazoa</taxon>
        <taxon>Ecdysozoa</taxon>
        <taxon>Arthropoda</taxon>
        <taxon>Chelicerata</taxon>
        <taxon>Arachnida</taxon>
        <taxon>Araneae</taxon>
        <taxon>Araneomorphae</taxon>
        <taxon>Entelegynae</taxon>
        <taxon>Araneoidea</taxon>
        <taxon>Nephilidae</taxon>
        <taxon>Trichonephila</taxon>
    </lineage>
</organism>
<gene>
    <name evidence="4" type="primary">AVEN_179012_1</name>
    <name evidence="4" type="ORF">TNCT_298401</name>
</gene>
<dbReference type="InterPro" id="IPR051149">
    <property type="entry name" value="Spindly/BICDR_Dynein_Adapter"/>
</dbReference>
<feature type="compositionally biased region" description="Polar residues" evidence="3">
    <location>
        <begin position="501"/>
        <end position="523"/>
    </location>
</feature>
<feature type="coiled-coil region" evidence="2">
    <location>
        <begin position="372"/>
        <end position="434"/>
    </location>
</feature>
<accession>A0A8X6J5X2</accession>
<dbReference type="AlphaFoldDB" id="A0A8X6J5X2"/>
<evidence type="ECO:0000256" key="3">
    <source>
        <dbReference type="SAM" id="MobiDB-lite"/>
    </source>
</evidence>
<feature type="coiled-coil region" evidence="2">
    <location>
        <begin position="116"/>
        <end position="157"/>
    </location>
</feature>
<feature type="compositionally biased region" description="Low complexity" evidence="3">
    <location>
        <begin position="460"/>
        <end position="475"/>
    </location>
</feature>
<feature type="region of interest" description="Disordered" evidence="3">
    <location>
        <begin position="451"/>
        <end position="475"/>
    </location>
</feature>
<dbReference type="EMBL" id="BMAO01004197">
    <property type="protein sequence ID" value="GFQ93060.1"/>
    <property type="molecule type" value="Genomic_DNA"/>
</dbReference>
<feature type="coiled-coil region" evidence="2">
    <location>
        <begin position="283"/>
        <end position="343"/>
    </location>
</feature>
<evidence type="ECO:0000256" key="1">
    <source>
        <dbReference type="ARBA" id="ARBA00023054"/>
    </source>
</evidence>
<protein>
    <submittedName>
        <fullName evidence="4">Uncharacterized protein</fullName>
    </submittedName>
</protein>
<dbReference type="PANTHER" id="PTHR32123">
    <property type="entry name" value="BICD FAMILY-LIKE CARGO ADAPTER"/>
    <property type="match status" value="1"/>
</dbReference>
<sequence length="555" mass="64287">MILRVKMDTNDTDYLSTIARLRKAIDDRDSDIEKAATFGKQLLEDKDKLTERIDALLSENETLKQDKYSLVIDLETKVQTVHTQSSELTIQREEFDKLVSKFQALQKESIRQAQVINNLSNEKYDLEKSLEEVNSEINLLQKQIASQEQQARNYKHTAEISANLSIIDDTIDEELDLNYYKMKNLQLQEALTALQCDFENTKLEENRLKSKVQSLEEGIIDRDKELKSYSTEIQKARDVASELQGEIELLKLEQVDVNRRGNSVFGELDDRRKLVEKEYKLLFNKYENTLKNFESNRRELSNCKGQIAILLSMTSRSYQDAYIARLEDQIGNAKREIEHLTARLNKSVKMQQQANCNIPFTNDGYDYLRVMHQQAEQKAKSFEDDLMTLRLQNITANDSLIATQRSLYSTQDELNAMKLENMKLRQKIKELTVKPDDEIPKKREPKVEYLPWYKPNPKNTTASEETSSVKTTSSTNKRTVTIDLGKVDEAFQEVKQLKSNKTALKESNSVVTNDQSSKTSFSDNIEKENEKYNFTPIKLKYKPLVKSKNDNCAQQ</sequence>
<feature type="region of interest" description="Disordered" evidence="3">
    <location>
        <begin position="501"/>
        <end position="527"/>
    </location>
</feature>
<feature type="coiled-coil region" evidence="2">
    <location>
        <begin position="39"/>
        <end position="66"/>
    </location>
</feature>